<dbReference type="InterPro" id="IPR008979">
    <property type="entry name" value="Galactose-bd-like_sf"/>
</dbReference>
<dbReference type="Proteomes" id="UP000613011">
    <property type="component" value="Unassembled WGS sequence"/>
</dbReference>
<evidence type="ECO:0000313" key="2">
    <source>
        <dbReference type="Proteomes" id="UP000613011"/>
    </source>
</evidence>
<sequence>MDRLLVLRLEAVGCRVRAWLNDLPVLQACEGLGACSVPVNEYVLAGGNQLALEVEPGPRPEGKAPRLAFNAASARVQLLLARTGRPVDDTSRRVHEFAWEVKEGDLYPASRVEHRFELPVRFPRWRWLDAPVIDPGAAYAQVTGFVQELATALFRGQPEPLVSASRVRLDEVAVAYQLRPAEVADRLRARVQLLHGTKALRPVMPALGEMQVRSCGGGRMLECLLGDEPALRTEASEDGMRHAWPLRVAIVDGRCHVFR</sequence>
<organism evidence="1 2">
    <name type="scientific">Ramlibacter aurantiacus</name>
    <dbReference type="NCBI Taxonomy" id="2801330"/>
    <lineage>
        <taxon>Bacteria</taxon>
        <taxon>Pseudomonadati</taxon>
        <taxon>Pseudomonadota</taxon>
        <taxon>Betaproteobacteria</taxon>
        <taxon>Burkholderiales</taxon>
        <taxon>Comamonadaceae</taxon>
        <taxon>Ramlibacter</taxon>
    </lineage>
</organism>
<dbReference type="SUPFAM" id="SSF49785">
    <property type="entry name" value="Galactose-binding domain-like"/>
    <property type="match status" value="1"/>
</dbReference>
<name>A0A936ZG40_9BURK</name>
<keyword evidence="2" id="KW-1185">Reference proteome</keyword>
<protein>
    <submittedName>
        <fullName evidence="1">Uncharacterized protein</fullName>
    </submittedName>
</protein>
<comment type="caution">
    <text evidence="1">The sequence shown here is derived from an EMBL/GenBank/DDBJ whole genome shotgun (WGS) entry which is preliminary data.</text>
</comment>
<accession>A0A936ZG40</accession>
<dbReference type="RefSeq" id="WP_201682637.1">
    <property type="nucleotide sequence ID" value="NZ_JAEQNA010000001.1"/>
</dbReference>
<evidence type="ECO:0000313" key="1">
    <source>
        <dbReference type="EMBL" id="MBL0419623.1"/>
    </source>
</evidence>
<proteinExistence type="predicted"/>
<dbReference type="AlphaFoldDB" id="A0A936ZG40"/>
<dbReference type="EMBL" id="JAEQNA010000001">
    <property type="protein sequence ID" value="MBL0419623.1"/>
    <property type="molecule type" value="Genomic_DNA"/>
</dbReference>
<gene>
    <name evidence="1" type="ORF">JI739_04595</name>
</gene>
<reference evidence="1" key="1">
    <citation type="submission" date="2021-01" db="EMBL/GenBank/DDBJ databases">
        <title>Ramlibacter sp. strain AW1 16S ribosomal RNA gene Genome sequencing and assembly.</title>
        <authorList>
            <person name="Kang M."/>
        </authorList>
    </citation>
    <scope>NUCLEOTIDE SEQUENCE</scope>
    <source>
        <strain evidence="1">AW1</strain>
    </source>
</reference>